<dbReference type="GO" id="GO:0046872">
    <property type="term" value="F:metal ion binding"/>
    <property type="evidence" value="ECO:0007669"/>
    <property type="project" value="UniProtKB-KW"/>
</dbReference>
<feature type="binding site" evidence="4">
    <location>
        <position position="256"/>
    </location>
    <ligand>
        <name>a divalent metal cation</name>
        <dbReference type="ChEBI" id="CHEBI:60240"/>
        <label>1</label>
    </ligand>
</feature>
<evidence type="ECO:0000313" key="6">
    <source>
        <dbReference type="Proteomes" id="UP000009234"/>
    </source>
</evidence>
<feature type="binding site" evidence="4">
    <location>
        <position position="83"/>
    </location>
    <ligand>
        <name>a divalent metal cation</name>
        <dbReference type="ChEBI" id="CHEBI:60240"/>
        <label>1</label>
    </ligand>
</feature>
<sequence length="286" mass="32912">MKASKLYKKLEEDFDVANMNDDWSFMNLENDFITPDFKTKYMGLVLDNAKTINKVYTATFPDKEIIQKIIDRDETDVLLFSHHAMEYIASDEGFPFYDIPLSYLSEMKKRRISFYMLHTPLDNYSKYSTSVCFAKALGLKIIKPFCQYDEKTKVGVICRTSLERTEDFAELVRKTVGHEVKLYEYGEKTIKNGLVAIASGGGSYPFVASEVAEMEINLYLTGFTKPLPHFEPTLEFHRIAKDQFINVIGATHYSTEKFACIAMVDYFNSLGLETKFLEGKYSLKDL</sequence>
<accession>F6DVJ9</accession>
<dbReference type="RefSeq" id="WP_013843205.1">
    <property type="nucleotide sequence ID" value="NC_015589.1"/>
</dbReference>
<dbReference type="AlphaFoldDB" id="F6DVJ9"/>
<dbReference type="GO" id="GO:0005737">
    <property type="term" value="C:cytoplasm"/>
    <property type="evidence" value="ECO:0007669"/>
    <property type="project" value="TreeGrafter"/>
</dbReference>
<dbReference type="SUPFAM" id="SSF102705">
    <property type="entry name" value="NIF3 (NGG1p interacting factor 3)-like"/>
    <property type="match status" value="1"/>
</dbReference>
<dbReference type="HOGENOM" id="CLU_1064361_0_0_9"/>
<evidence type="ECO:0000313" key="5">
    <source>
        <dbReference type="EMBL" id="AEG61459.1"/>
    </source>
</evidence>
<dbReference type="Gene3D" id="3.40.1390.30">
    <property type="entry name" value="NIF3 (NGG1p interacting factor 3)-like"/>
    <property type="match status" value="2"/>
</dbReference>
<name>F6DVJ9_DESRL</name>
<evidence type="ECO:0000256" key="3">
    <source>
        <dbReference type="ARBA" id="ARBA00022723"/>
    </source>
</evidence>
<dbReference type="KEGG" id="dru:Desru_3253"/>
<protein>
    <recommendedName>
        <fullName evidence="2">GTP cyclohydrolase 1 type 2 homolog</fullName>
    </recommendedName>
</protein>
<dbReference type="Pfam" id="PF01784">
    <property type="entry name" value="DUF34_NIF3"/>
    <property type="match status" value="1"/>
</dbReference>
<keyword evidence="6" id="KW-1185">Reference proteome</keyword>
<dbReference type="InterPro" id="IPR002678">
    <property type="entry name" value="DUF34/NIF3"/>
</dbReference>
<feature type="binding site" evidence="4">
    <location>
        <position position="252"/>
    </location>
    <ligand>
        <name>a divalent metal cation</name>
        <dbReference type="ChEBI" id="CHEBI:60240"/>
        <label>1</label>
    </ligand>
</feature>
<proteinExistence type="inferred from homology"/>
<dbReference type="PANTHER" id="PTHR13799">
    <property type="entry name" value="NGG1 INTERACTING FACTOR 3"/>
    <property type="match status" value="1"/>
</dbReference>
<feature type="binding site" evidence="4">
    <location>
        <position position="82"/>
    </location>
    <ligand>
        <name>a divalent metal cation</name>
        <dbReference type="ChEBI" id="CHEBI:60240"/>
        <label>1</label>
    </ligand>
</feature>
<reference evidence="5 6" key="2">
    <citation type="journal article" date="2012" name="Stand. Genomic Sci.">
        <title>Complete genome sequence of the sulfate-reducing firmicute Desulfotomaculum ruminis type strain (DL(T)).</title>
        <authorList>
            <person name="Spring S."/>
            <person name="Visser M."/>
            <person name="Lu M."/>
            <person name="Copeland A."/>
            <person name="Lapidus A."/>
            <person name="Lucas S."/>
            <person name="Cheng J.F."/>
            <person name="Han C."/>
            <person name="Tapia R."/>
            <person name="Goodwin L.A."/>
            <person name="Pitluck S."/>
            <person name="Ivanova N."/>
            <person name="Land M."/>
            <person name="Hauser L."/>
            <person name="Larimer F."/>
            <person name="Rohde M."/>
            <person name="Goker M."/>
            <person name="Detter J.C."/>
            <person name="Kyrpides N.C."/>
            <person name="Woyke T."/>
            <person name="Schaap P.J."/>
            <person name="Plugge C.M."/>
            <person name="Muyzer G."/>
            <person name="Kuever J."/>
            <person name="Pereira I.A."/>
            <person name="Parshina S.N."/>
            <person name="Bernier-Latmani R."/>
            <person name="Stams A.J."/>
            <person name="Klenk H.P."/>
        </authorList>
    </citation>
    <scope>NUCLEOTIDE SEQUENCE [LARGE SCALE GENOMIC DNA]</scope>
    <source>
        <strain evidence="6">ATCC 23193 / DSM 2154 / NCIB 8452 / DL</strain>
    </source>
</reference>
<dbReference type="PANTHER" id="PTHR13799:SF14">
    <property type="entry name" value="GTP CYCLOHYDROLASE 1 TYPE 2 HOMOLOG"/>
    <property type="match status" value="1"/>
</dbReference>
<dbReference type="EMBL" id="CP002780">
    <property type="protein sequence ID" value="AEG61459.1"/>
    <property type="molecule type" value="Genomic_DNA"/>
</dbReference>
<reference evidence="6" key="1">
    <citation type="submission" date="2011-05" db="EMBL/GenBank/DDBJ databases">
        <title>Complete sequence of Desulfotomaculum ruminis DSM 2154.</title>
        <authorList>
            <person name="Lucas S."/>
            <person name="Copeland A."/>
            <person name="Lapidus A."/>
            <person name="Cheng J.-F."/>
            <person name="Goodwin L."/>
            <person name="Pitluck S."/>
            <person name="Lu M."/>
            <person name="Detter J.C."/>
            <person name="Han C."/>
            <person name="Tapia R."/>
            <person name="Land M."/>
            <person name="Hauser L."/>
            <person name="Kyrpides N."/>
            <person name="Ivanova N."/>
            <person name="Mikhailova N."/>
            <person name="Pagani I."/>
            <person name="Stams A.J.M."/>
            <person name="Plugge C.M."/>
            <person name="Muyzer G."/>
            <person name="Kuever J."/>
            <person name="Parshina S.N."/>
            <person name="Ivanova A.E."/>
            <person name="Nazina T.N."/>
            <person name="Brambilla E."/>
            <person name="Spring S."/>
            <person name="Klenk H.-P."/>
            <person name="Woyke T."/>
        </authorList>
    </citation>
    <scope>NUCLEOTIDE SEQUENCE [LARGE SCALE GENOMIC DNA]</scope>
    <source>
        <strain evidence="6">ATCC 23193 / DSM 2154 / NCIB 8452 / DL</strain>
    </source>
</reference>
<feature type="binding site" evidence="4">
    <location>
        <position position="122"/>
    </location>
    <ligand>
        <name>a divalent metal cation</name>
        <dbReference type="ChEBI" id="CHEBI:60240"/>
        <label>1</label>
    </ligand>
</feature>
<organism evidence="5 6">
    <name type="scientific">Desulforamulus ruminis (strain ATCC 23193 / DSM 2154 / NCIMB 8452 / DL)</name>
    <name type="common">Desulfotomaculum ruminis</name>
    <dbReference type="NCBI Taxonomy" id="696281"/>
    <lineage>
        <taxon>Bacteria</taxon>
        <taxon>Bacillati</taxon>
        <taxon>Bacillota</taxon>
        <taxon>Clostridia</taxon>
        <taxon>Eubacteriales</taxon>
        <taxon>Peptococcaceae</taxon>
        <taxon>Desulforamulus</taxon>
    </lineage>
</organism>
<evidence type="ECO:0000256" key="1">
    <source>
        <dbReference type="ARBA" id="ARBA00006964"/>
    </source>
</evidence>
<dbReference type="Proteomes" id="UP000009234">
    <property type="component" value="Chromosome"/>
</dbReference>
<evidence type="ECO:0000256" key="4">
    <source>
        <dbReference type="PIRSR" id="PIRSR602678-1"/>
    </source>
</evidence>
<dbReference type="STRING" id="696281.Desru_3253"/>
<keyword evidence="3 4" id="KW-0479">Metal-binding</keyword>
<gene>
    <name evidence="5" type="ordered locus">Desru_3253</name>
</gene>
<dbReference type="InterPro" id="IPR036069">
    <property type="entry name" value="DUF34/NIF3_sf"/>
</dbReference>
<dbReference type="eggNOG" id="COG0327">
    <property type="taxonomic scope" value="Bacteria"/>
</dbReference>
<evidence type="ECO:0000256" key="2">
    <source>
        <dbReference type="ARBA" id="ARBA00022112"/>
    </source>
</evidence>
<comment type="similarity">
    <text evidence="1">Belongs to the GTP cyclohydrolase I type 2/NIF3 family.</text>
</comment>